<gene>
    <name evidence="4" type="ORF">D5H75_23130</name>
</gene>
<dbReference type="EMBL" id="QZEY01000009">
    <property type="protein sequence ID" value="RJL30463.1"/>
    <property type="molecule type" value="Genomic_DNA"/>
</dbReference>
<name>A0A3A4AXA9_9ACTN</name>
<evidence type="ECO:0000313" key="5">
    <source>
        <dbReference type="Proteomes" id="UP000265768"/>
    </source>
</evidence>
<evidence type="ECO:0000256" key="1">
    <source>
        <dbReference type="SAM" id="MobiDB-lite"/>
    </source>
</evidence>
<keyword evidence="2" id="KW-0472">Membrane</keyword>
<dbReference type="InterPro" id="IPR025646">
    <property type="entry name" value="DUF4350"/>
</dbReference>
<dbReference type="RefSeq" id="WP_119928611.1">
    <property type="nucleotide sequence ID" value="NZ_QZEY01000009.1"/>
</dbReference>
<sequence length="412" mass="42666">MTGGATTGLAPGSAAETTSAPVSPPFRKAVRGWRGPLLAVLGLLVLSVVFTLLRPAPGTERPLDPDEGGLSGGRALAQLLRQNGVTVHRVTSVEEARARAGEGATLFVPDTLYLADEDATALADLPGDRVVAWSGLLDLETLAPGVKALEAATARSRDADCDLPAARRAGSAHIGGAAFSGPPGAVRCFPAGDGHSLIAYRSGDRTVTVLGGTSFMTNLRLAEDGNAALAMNLLGARSTVVWITDPVDEDGAGDPDGGTFSGEERPGLMDLVPAGVKLAAVQLVIAVLLVAVWRGRRLGPVVAERLPVVVRASETVEGRGRLYRSRRARDRAALALRTAAIDRMMPWLGLPHDAGPVEIVTAISTRARSSTGAAAEASEIGAALYGPPPEDDAGLVALADHLDRLERQVRQP</sequence>
<feature type="region of interest" description="Disordered" evidence="1">
    <location>
        <begin position="1"/>
        <end position="24"/>
    </location>
</feature>
<evidence type="ECO:0000313" key="4">
    <source>
        <dbReference type="EMBL" id="RJL30463.1"/>
    </source>
</evidence>
<organism evidence="4 5">
    <name type="scientific">Bailinhaonella thermotolerans</name>
    <dbReference type="NCBI Taxonomy" id="1070861"/>
    <lineage>
        <taxon>Bacteria</taxon>
        <taxon>Bacillati</taxon>
        <taxon>Actinomycetota</taxon>
        <taxon>Actinomycetes</taxon>
        <taxon>Streptosporangiales</taxon>
        <taxon>Streptosporangiaceae</taxon>
        <taxon>Bailinhaonella</taxon>
    </lineage>
</organism>
<keyword evidence="2" id="KW-0812">Transmembrane</keyword>
<dbReference type="AlphaFoldDB" id="A0A3A4AXA9"/>
<reference evidence="4 5" key="1">
    <citation type="submission" date="2018-09" db="EMBL/GenBank/DDBJ databases">
        <title>YIM 75507 draft genome.</title>
        <authorList>
            <person name="Tang S."/>
            <person name="Feng Y."/>
        </authorList>
    </citation>
    <scope>NUCLEOTIDE SEQUENCE [LARGE SCALE GENOMIC DNA]</scope>
    <source>
        <strain evidence="4 5">YIM 75507</strain>
    </source>
</reference>
<proteinExistence type="predicted"/>
<dbReference type="OrthoDB" id="5241668at2"/>
<dbReference type="Pfam" id="PF14258">
    <property type="entry name" value="DUF4350"/>
    <property type="match status" value="1"/>
</dbReference>
<protein>
    <submittedName>
        <fullName evidence="4">DUF4350 domain-containing protein</fullName>
    </submittedName>
</protein>
<comment type="caution">
    <text evidence="4">The sequence shown here is derived from an EMBL/GenBank/DDBJ whole genome shotgun (WGS) entry which is preliminary data.</text>
</comment>
<keyword evidence="2" id="KW-1133">Transmembrane helix</keyword>
<accession>A0A3A4AXA9</accession>
<evidence type="ECO:0000259" key="3">
    <source>
        <dbReference type="Pfam" id="PF14258"/>
    </source>
</evidence>
<feature type="domain" description="DUF4350" evidence="3">
    <location>
        <begin position="71"/>
        <end position="234"/>
    </location>
</feature>
<feature type="transmembrane region" description="Helical" evidence="2">
    <location>
        <begin position="33"/>
        <end position="53"/>
    </location>
</feature>
<dbReference type="Proteomes" id="UP000265768">
    <property type="component" value="Unassembled WGS sequence"/>
</dbReference>
<evidence type="ECO:0000256" key="2">
    <source>
        <dbReference type="SAM" id="Phobius"/>
    </source>
</evidence>
<keyword evidence="5" id="KW-1185">Reference proteome</keyword>